<keyword evidence="5 10" id="KW-0067">ATP-binding</keyword>
<reference evidence="12" key="1">
    <citation type="submission" date="2015-07" db="EMBL/GenBank/DDBJ databases">
        <title>Complete Genome of Thermincola ferriacetica strain Z-0001T.</title>
        <authorList>
            <person name="Lusk B."/>
            <person name="Badalamenti J.P."/>
            <person name="Parameswaran P."/>
            <person name="Bond D.R."/>
            <person name="Torres C.I."/>
        </authorList>
    </citation>
    <scope>NUCLEOTIDE SEQUENCE [LARGE SCALE GENOMIC DNA]</scope>
    <source>
        <strain evidence="12">Z-0001</strain>
    </source>
</reference>
<gene>
    <name evidence="11" type="ORF">Tfer_0480</name>
</gene>
<dbReference type="GO" id="GO:0006436">
    <property type="term" value="P:tryptophanyl-tRNA aminoacylation"/>
    <property type="evidence" value="ECO:0007669"/>
    <property type="project" value="UniProtKB-UniRule"/>
</dbReference>
<dbReference type="GO" id="GO:0004830">
    <property type="term" value="F:tryptophan-tRNA ligase activity"/>
    <property type="evidence" value="ECO:0007669"/>
    <property type="project" value="UniProtKB-UniRule"/>
</dbReference>
<dbReference type="CDD" id="cd00806">
    <property type="entry name" value="TrpRS_core"/>
    <property type="match status" value="1"/>
</dbReference>
<keyword evidence="4 10" id="KW-0547">Nucleotide-binding</keyword>
<accession>A0A0L6W5Q1</accession>
<keyword evidence="7 10" id="KW-0030">Aminoacyl-tRNA synthetase</keyword>
<keyword evidence="6 10" id="KW-0648">Protein biosynthesis</keyword>
<dbReference type="EMBL" id="LGTE01000002">
    <property type="protein sequence ID" value="KNZ70801.1"/>
    <property type="molecule type" value="Genomic_DNA"/>
</dbReference>
<proteinExistence type="inferred from homology"/>
<evidence type="ECO:0000256" key="8">
    <source>
        <dbReference type="ARBA" id="ARBA00049929"/>
    </source>
</evidence>
<evidence type="ECO:0000313" key="12">
    <source>
        <dbReference type="Proteomes" id="UP000037175"/>
    </source>
</evidence>
<evidence type="ECO:0000256" key="7">
    <source>
        <dbReference type="ARBA" id="ARBA00023146"/>
    </source>
</evidence>
<dbReference type="SUPFAM" id="SSF52374">
    <property type="entry name" value="Nucleotidylyl transferase"/>
    <property type="match status" value="1"/>
</dbReference>
<dbReference type="FunFam" id="1.10.240.10:FF:000005">
    <property type="entry name" value="Tryptophan--tRNA ligase"/>
    <property type="match status" value="1"/>
</dbReference>
<dbReference type="AlphaFoldDB" id="A0A0L6W5Q1"/>
<evidence type="ECO:0000256" key="5">
    <source>
        <dbReference type="ARBA" id="ARBA00022840"/>
    </source>
</evidence>
<dbReference type="InterPro" id="IPR002306">
    <property type="entry name" value="Trp-tRNA-ligase"/>
</dbReference>
<dbReference type="Proteomes" id="UP000037175">
    <property type="component" value="Unassembled WGS sequence"/>
</dbReference>
<dbReference type="GO" id="GO:0005829">
    <property type="term" value="C:cytosol"/>
    <property type="evidence" value="ECO:0007669"/>
    <property type="project" value="TreeGrafter"/>
</dbReference>
<keyword evidence="12" id="KW-1185">Reference proteome</keyword>
<evidence type="ECO:0000256" key="2">
    <source>
        <dbReference type="ARBA" id="ARBA00013161"/>
    </source>
</evidence>
<dbReference type="InterPro" id="IPR002305">
    <property type="entry name" value="aa-tRNA-synth_Ic"/>
</dbReference>
<evidence type="ECO:0000256" key="10">
    <source>
        <dbReference type="RuleBase" id="RU363036"/>
    </source>
</evidence>
<dbReference type="PANTHER" id="PTHR43766">
    <property type="entry name" value="TRYPTOPHAN--TRNA LIGASE, MITOCHONDRIAL"/>
    <property type="match status" value="1"/>
</dbReference>
<sequence>MPSDYHCDGEINSESEKFVFIIPKKEEELKRRGVEQMSKGRILSGMRSTGRLHIGHLSVLENWVKLQDEYECFFMVADWHALTSNYADTHDMQRNIRDLVIDWMAAGLDPGKSTIFVQSHVKEHAELHLLLSMITPLSWLERVPTYKDQIAQLGKQGKDLNTYGFLGYPLLQAADILVYKANAVPVGEDQLPHLEFTREVARRFNFMYKAEIFPEPQPIIGQVALLPGIDGRKMSKSYNNFINISSESKDLVAKVNAMITDPARIKKTDPGHPEICTVHTYHTIYSAAELEDIRTKCRAGDIGCVACKKMLGAKLDELLNPIREKRAALEKNPDYVNKVLAEGAEKARSVAGEVLKEVRKVMNM</sequence>
<keyword evidence="3 10" id="KW-0436">Ligase</keyword>
<comment type="catalytic activity">
    <reaction evidence="8">
        <text>tRNA(Trp) + L-tryptophan + ATP = L-tryptophyl-tRNA(Trp) + AMP + diphosphate + H(+)</text>
        <dbReference type="Rhea" id="RHEA:24080"/>
        <dbReference type="Rhea" id="RHEA-COMP:9671"/>
        <dbReference type="Rhea" id="RHEA-COMP:9705"/>
        <dbReference type="ChEBI" id="CHEBI:15378"/>
        <dbReference type="ChEBI" id="CHEBI:30616"/>
        <dbReference type="ChEBI" id="CHEBI:33019"/>
        <dbReference type="ChEBI" id="CHEBI:57912"/>
        <dbReference type="ChEBI" id="CHEBI:78442"/>
        <dbReference type="ChEBI" id="CHEBI:78535"/>
        <dbReference type="ChEBI" id="CHEBI:456215"/>
        <dbReference type="EC" id="6.1.1.2"/>
    </reaction>
</comment>
<evidence type="ECO:0000256" key="6">
    <source>
        <dbReference type="ARBA" id="ARBA00022917"/>
    </source>
</evidence>
<dbReference type="PATRIC" id="fig|281456.6.peg.510"/>
<comment type="similarity">
    <text evidence="1 10">Belongs to the class-I aminoacyl-tRNA synthetase family.</text>
</comment>
<dbReference type="Gene3D" id="3.40.50.620">
    <property type="entry name" value="HUPs"/>
    <property type="match status" value="1"/>
</dbReference>
<evidence type="ECO:0000256" key="3">
    <source>
        <dbReference type="ARBA" id="ARBA00022598"/>
    </source>
</evidence>
<comment type="caution">
    <text evidence="11">The sequence shown here is derived from an EMBL/GenBank/DDBJ whole genome shotgun (WGS) entry which is preliminary data.</text>
</comment>
<evidence type="ECO:0000313" key="11">
    <source>
        <dbReference type="EMBL" id="KNZ70801.1"/>
    </source>
</evidence>
<name>A0A0L6W5Q1_9FIRM</name>
<dbReference type="GO" id="GO:0005524">
    <property type="term" value="F:ATP binding"/>
    <property type="evidence" value="ECO:0007669"/>
    <property type="project" value="UniProtKB-KW"/>
</dbReference>
<evidence type="ECO:0000256" key="4">
    <source>
        <dbReference type="ARBA" id="ARBA00022741"/>
    </source>
</evidence>
<evidence type="ECO:0000256" key="1">
    <source>
        <dbReference type="ARBA" id="ARBA00005594"/>
    </source>
</evidence>
<dbReference type="InterPro" id="IPR050203">
    <property type="entry name" value="Trp-tRNA_synthetase"/>
</dbReference>
<evidence type="ECO:0000256" key="9">
    <source>
        <dbReference type="NCBIfam" id="TIGR00233"/>
    </source>
</evidence>
<dbReference type="PANTHER" id="PTHR43766:SF1">
    <property type="entry name" value="TRYPTOPHAN--TRNA LIGASE, MITOCHONDRIAL"/>
    <property type="match status" value="1"/>
</dbReference>
<dbReference type="PRINTS" id="PR01039">
    <property type="entry name" value="TRNASYNTHTRP"/>
</dbReference>
<organism evidence="11 12">
    <name type="scientific">Thermincola ferriacetica</name>
    <dbReference type="NCBI Taxonomy" id="281456"/>
    <lineage>
        <taxon>Bacteria</taxon>
        <taxon>Bacillati</taxon>
        <taxon>Bacillota</taxon>
        <taxon>Clostridia</taxon>
        <taxon>Eubacteriales</taxon>
        <taxon>Thermincolaceae</taxon>
        <taxon>Thermincola</taxon>
    </lineage>
</organism>
<dbReference type="EC" id="6.1.1.2" evidence="2 9"/>
<dbReference type="Gene3D" id="1.10.240.10">
    <property type="entry name" value="Tyrosyl-Transfer RNA Synthetase"/>
    <property type="match status" value="1"/>
</dbReference>
<dbReference type="InterPro" id="IPR014729">
    <property type="entry name" value="Rossmann-like_a/b/a_fold"/>
</dbReference>
<dbReference type="NCBIfam" id="TIGR00233">
    <property type="entry name" value="trpS"/>
    <property type="match status" value="1"/>
</dbReference>
<protein>
    <recommendedName>
        <fullName evidence="2 9">Tryptophan--tRNA ligase</fullName>
        <ecNumber evidence="2 9">6.1.1.2</ecNumber>
    </recommendedName>
</protein>
<dbReference type="Pfam" id="PF00579">
    <property type="entry name" value="tRNA-synt_1b"/>
    <property type="match status" value="1"/>
</dbReference>